<comment type="cofactor">
    <cofactor evidence="1">
        <name>Zn(2+)</name>
        <dbReference type="ChEBI" id="CHEBI:29105"/>
    </cofactor>
</comment>
<dbReference type="PANTHER" id="PTHR21256:SF2">
    <property type="entry name" value="HISTIDINE BIOSYNTHESIS TRIFUNCTIONAL PROTEIN"/>
    <property type="match status" value="1"/>
</dbReference>
<keyword evidence="6" id="KW-0862">Zinc</keyword>
<feature type="active site" description="Proton acceptor" evidence="10">
    <location>
        <position position="331"/>
    </location>
</feature>
<evidence type="ECO:0000313" key="13">
    <source>
        <dbReference type="Proteomes" id="UP000228921"/>
    </source>
</evidence>
<keyword evidence="5" id="KW-0479">Metal-binding</keyword>
<protein>
    <recommendedName>
        <fullName evidence="4">histidinol dehydrogenase</fullName>
        <ecNumber evidence="4">1.1.1.23</ecNumber>
    </recommendedName>
</protein>
<evidence type="ECO:0000256" key="3">
    <source>
        <dbReference type="ARBA" id="ARBA00010178"/>
    </source>
</evidence>
<evidence type="ECO:0000256" key="9">
    <source>
        <dbReference type="PIRNR" id="PIRNR000099"/>
    </source>
</evidence>
<organism evidence="12 13">
    <name type="scientific">Candidatus Thermofonsia Clade 1 bacterium</name>
    <dbReference type="NCBI Taxonomy" id="2364210"/>
    <lineage>
        <taxon>Bacteria</taxon>
        <taxon>Bacillati</taxon>
        <taxon>Chloroflexota</taxon>
        <taxon>Candidatus Thermofontia</taxon>
        <taxon>Candidatus Thermofonsia Clade 1</taxon>
    </lineage>
</organism>
<comment type="function">
    <text evidence="2">Catalyzes the sequential NAD-dependent oxidations of L-histidinol to L-histidinaldehyde and then to L-histidine.</text>
</comment>
<dbReference type="PRINTS" id="PR00083">
    <property type="entry name" value="HOLDHDRGNASE"/>
</dbReference>
<dbReference type="GO" id="GO:0051287">
    <property type="term" value="F:NAD binding"/>
    <property type="evidence" value="ECO:0007669"/>
    <property type="project" value="InterPro"/>
</dbReference>
<dbReference type="GO" id="GO:0004399">
    <property type="term" value="F:histidinol dehydrogenase activity"/>
    <property type="evidence" value="ECO:0007669"/>
    <property type="project" value="UniProtKB-EC"/>
</dbReference>
<dbReference type="PANTHER" id="PTHR21256">
    <property type="entry name" value="HISTIDINOL DEHYDROGENASE HDH"/>
    <property type="match status" value="1"/>
</dbReference>
<dbReference type="Gene3D" id="3.40.50.1980">
    <property type="entry name" value="Nitrogenase molybdenum iron protein domain"/>
    <property type="match status" value="2"/>
</dbReference>
<dbReference type="Proteomes" id="UP000228921">
    <property type="component" value="Unassembled WGS sequence"/>
</dbReference>
<evidence type="ECO:0000256" key="5">
    <source>
        <dbReference type="ARBA" id="ARBA00022723"/>
    </source>
</evidence>
<sequence length="437" mass="47500">MRIQVRDLATLPSDELKLIMRRAEQDITALLPQAQQVIEAVRARGDEALVEYVRQFDAKDYTAADLRASDADFERAYAEVGPEVVEAIRHAHANIQRFHAEQLPEPMWFMEVEQGVMAGEKITPIASAGLYVPRGKGAFPSVMLMLTVPAKVAGVPRVVVVTPPNSQGKADPAALVAADIAGVREVYAVGGMAAVAGLAFGTQTLPRVSKIVGPGSSYVSAAKRLLYGVVDVGLPAGPSESIILCDETADPRLAALDLLVEAEHGADSAALLVTHSREVADEVLRFLPEYIAELPEWRRKFVESVLSGYGGILLTRSLEESIAFVNDYAPEHLEVLTADPFSTLNRIQNAGEILLGGYTPIPTSNYTLGLNAILPTGGFGRSFSSVSVWDFLKRSGIGYCNREGFERLYETTVRLANYEDFPAHAMALRKRRAFWGM</sequence>
<dbReference type="Pfam" id="PF00815">
    <property type="entry name" value="Histidinol_dh"/>
    <property type="match status" value="1"/>
</dbReference>
<evidence type="ECO:0000256" key="6">
    <source>
        <dbReference type="ARBA" id="ARBA00022833"/>
    </source>
</evidence>
<dbReference type="SUPFAM" id="SSF53720">
    <property type="entry name" value="ALDH-like"/>
    <property type="match status" value="1"/>
</dbReference>
<dbReference type="InterPro" id="IPR012131">
    <property type="entry name" value="Hstdl_DH"/>
</dbReference>
<gene>
    <name evidence="12" type="primary">hisD</name>
    <name evidence="12" type="ORF">CUN51_08245</name>
</gene>
<dbReference type="CDD" id="cd06572">
    <property type="entry name" value="Histidinol_dh"/>
    <property type="match status" value="1"/>
</dbReference>
<dbReference type="NCBIfam" id="TIGR00069">
    <property type="entry name" value="hisD"/>
    <property type="match status" value="1"/>
</dbReference>
<evidence type="ECO:0000256" key="7">
    <source>
        <dbReference type="ARBA" id="ARBA00023002"/>
    </source>
</evidence>
<evidence type="ECO:0000256" key="10">
    <source>
        <dbReference type="PIRSR" id="PIRSR000099-1"/>
    </source>
</evidence>
<dbReference type="InterPro" id="IPR016161">
    <property type="entry name" value="Ald_DH/histidinol_DH"/>
</dbReference>
<dbReference type="AlphaFoldDB" id="A0A2M8NYB8"/>
<proteinExistence type="inferred from homology"/>
<dbReference type="GO" id="GO:0000105">
    <property type="term" value="P:L-histidine biosynthetic process"/>
    <property type="evidence" value="ECO:0007669"/>
    <property type="project" value="InterPro"/>
</dbReference>
<dbReference type="PIRSF" id="PIRSF000099">
    <property type="entry name" value="Histidinol_dh"/>
    <property type="match status" value="1"/>
</dbReference>
<evidence type="ECO:0000256" key="1">
    <source>
        <dbReference type="ARBA" id="ARBA00001947"/>
    </source>
</evidence>
<evidence type="ECO:0000256" key="4">
    <source>
        <dbReference type="ARBA" id="ARBA00012965"/>
    </source>
</evidence>
<feature type="active site" description="Proton acceptor" evidence="10">
    <location>
        <position position="332"/>
    </location>
</feature>
<dbReference type="GO" id="GO:0046872">
    <property type="term" value="F:metal ion binding"/>
    <property type="evidence" value="ECO:0007669"/>
    <property type="project" value="UniProtKB-KW"/>
</dbReference>
<dbReference type="Gene3D" id="1.20.5.1300">
    <property type="match status" value="1"/>
</dbReference>
<dbReference type="PROSITE" id="PS00611">
    <property type="entry name" value="HISOL_DEHYDROGENASE"/>
    <property type="match status" value="1"/>
</dbReference>
<comment type="caution">
    <text evidence="12">The sequence shown here is derived from an EMBL/GenBank/DDBJ whole genome shotgun (WGS) entry which is preliminary data.</text>
</comment>
<name>A0A2M8NYB8_9CHLR</name>
<evidence type="ECO:0000256" key="2">
    <source>
        <dbReference type="ARBA" id="ARBA00003850"/>
    </source>
</evidence>
<evidence type="ECO:0000256" key="11">
    <source>
        <dbReference type="RuleBase" id="RU004175"/>
    </source>
</evidence>
<accession>A0A2M8NYB8</accession>
<dbReference type="FunFam" id="3.40.50.1980:FF:000001">
    <property type="entry name" value="Histidinol dehydrogenase"/>
    <property type="match status" value="1"/>
</dbReference>
<dbReference type="GO" id="GO:0005829">
    <property type="term" value="C:cytosol"/>
    <property type="evidence" value="ECO:0007669"/>
    <property type="project" value="TreeGrafter"/>
</dbReference>
<keyword evidence="7 9" id="KW-0560">Oxidoreductase</keyword>
<comment type="catalytic activity">
    <reaction evidence="8">
        <text>L-histidinol + 2 NAD(+) + H2O = L-histidine + 2 NADH + 3 H(+)</text>
        <dbReference type="Rhea" id="RHEA:20641"/>
        <dbReference type="ChEBI" id="CHEBI:15377"/>
        <dbReference type="ChEBI" id="CHEBI:15378"/>
        <dbReference type="ChEBI" id="CHEBI:57540"/>
        <dbReference type="ChEBI" id="CHEBI:57595"/>
        <dbReference type="ChEBI" id="CHEBI:57699"/>
        <dbReference type="ChEBI" id="CHEBI:57945"/>
        <dbReference type="EC" id="1.1.1.23"/>
    </reaction>
</comment>
<evidence type="ECO:0000313" key="12">
    <source>
        <dbReference type="EMBL" id="PJF30288.1"/>
    </source>
</evidence>
<reference evidence="12 13" key="1">
    <citation type="submission" date="2017-11" db="EMBL/GenBank/DDBJ databases">
        <title>Evolution of Phototrophy in the Chloroflexi Phylum Driven by Horizontal Gene Transfer.</title>
        <authorList>
            <person name="Ward L.M."/>
            <person name="Hemp J."/>
            <person name="Shih P.M."/>
            <person name="Mcglynn S.E."/>
            <person name="Fischer W."/>
        </authorList>
    </citation>
    <scope>NUCLEOTIDE SEQUENCE [LARGE SCALE GENOMIC DNA]</scope>
    <source>
        <strain evidence="12">CP2_2F</strain>
    </source>
</reference>
<dbReference type="EC" id="1.1.1.23" evidence="4"/>
<evidence type="ECO:0000256" key="8">
    <source>
        <dbReference type="ARBA" id="ARBA00049489"/>
    </source>
</evidence>
<dbReference type="EMBL" id="PGTK01000012">
    <property type="protein sequence ID" value="PJF30288.1"/>
    <property type="molecule type" value="Genomic_DNA"/>
</dbReference>
<comment type="similarity">
    <text evidence="3 9 11">Belongs to the histidinol dehydrogenase family.</text>
</comment>
<dbReference type="InterPro" id="IPR001692">
    <property type="entry name" value="Histidinol_DH_CS"/>
</dbReference>
<dbReference type="InterPro" id="IPR022695">
    <property type="entry name" value="Histidinol_DH_monofunct"/>
</dbReference>